<name>A0ABV5S7W2_9ACTN</name>
<reference evidence="2 3" key="1">
    <citation type="submission" date="2024-09" db="EMBL/GenBank/DDBJ databases">
        <authorList>
            <person name="Sun Q."/>
            <person name="Mori K."/>
        </authorList>
    </citation>
    <scope>NUCLEOTIDE SEQUENCE [LARGE SCALE GENOMIC DNA]</scope>
    <source>
        <strain evidence="2 3">JCM 3143</strain>
    </source>
</reference>
<keyword evidence="1" id="KW-0472">Membrane</keyword>
<keyword evidence="1" id="KW-1133">Transmembrane helix</keyword>
<dbReference type="RefSeq" id="WP_344988965.1">
    <property type="nucleotide sequence ID" value="NZ_BAAAXV010000004.1"/>
</dbReference>
<organism evidence="2 3">
    <name type="scientific">Nonomuraea helvata</name>
    <dbReference type="NCBI Taxonomy" id="37484"/>
    <lineage>
        <taxon>Bacteria</taxon>
        <taxon>Bacillati</taxon>
        <taxon>Actinomycetota</taxon>
        <taxon>Actinomycetes</taxon>
        <taxon>Streptosporangiales</taxon>
        <taxon>Streptosporangiaceae</taxon>
        <taxon>Nonomuraea</taxon>
    </lineage>
</organism>
<sequence length="113" mass="12414">MTPFVFVMLVALVAIAGLIVAAIVIMILRRFRRGPARDPHVYEVSVTPRSSAGEAGPTTSHIAGTWRKVSRMAARISRWPDVELVTVLAYLPSEDRTAVWAWRGGTLRGGKRS</sequence>
<proteinExistence type="predicted"/>
<feature type="transmembrane region" description="Helical" evidence="1">
    <location>
        <begin position="6"/>
        <end position="28"/>
    </location>
</feature>
<dbReference type="EMBL" id="JBHMBW010000027">
    <property type="protein sequence ID" value="MFB9627084.1"/>
    <property type="molecule type" value="Genomic_DNA"/>
</dbReference>
<dbReference type="Proteomes" id="UP001589532">
    <property type="component" value="Unassembled WGS sequence"/>
</dbReference>
<protein>
    <recommendedName>
        <fullName evidence="4">DUF2550 family protein</fullName>
    </recommendedName>
</protein>
<keyword evidence="1" id="KW-0812">Transmembrane</keyword>
<evidence type="ECO:0000256" key="1">
    <source>
        <dbReference type="SAM" id="Phobius"/>
    </source>
</evidence>
<evidence type="ECO:0008006" key="4">
    <source>
        <dbReference type="Google" id="ProtNLM"/>
    </source>
</evidence>
<keyword evidence="3" id="KW-1185">Reference proteome</keyword>
<evidence type="ECO:0000313" key="2">
    <source>
        <dbReference type="EMBL" id="MFB9627084.1"/>
    </source>
</evidence>
<accession>A0ABV5S7W2</accession>
<gene>
    <name evidence="2" type="ORF">ACFFSA_28705</name>
</gene>
<evidence type="ECO:0000313" key="3">
    <source>
        <dbReference type="Proteomes" id="UP001589532"/>
    </source>
</evidence>
<comment type="caution">
    <text evidence="2">The sequence shown here is derived from an EMBL/GenBank/DDBJ whole genome shotgun (WGS) entry which is preliminary data.</text>
</comment>